<proteinExistence type="predicted"/>
<reference evidence="2 3" key="1">
    <citation type="submission" date="2023-01" db="EMBL/GenBank/DDBJ databases">
        <title>Description of Helicobacter ibis sp. nov. isolated from faecal droppings of black-faced ibis (Theristicus melanopis).</title>
        <authorList>
            <person name="Lopez-Cantillo M."/>
            <person name="Vidal-Veuthey B."/>
            <person name="Mella A."/>
            <person name="De La Haba R."/>
            <person name="Collado L."/>
        </authorList>
    </citation>
    <scope>NUCLEOTIDE SEQUENCE [LARGE SCALE GENOMIC DNA]</scope>
    <source>
        <strain evidence="2 3">A82</strain>
    </source>
</reference>
<evidence type="ECO:0000313" key="2">
    <source>
        <dbReference type="EMBL" id="MDA3968821.1"/>
    </source>
</evidence>
<keyword evidence="3" id="KW-1185">Reference proteome</keyword>
<evidence type="ECO:0000256" key="1">
    <source>
        <dbReference type="SAM" id="MobiDB-lite"/>
    </source>
</evidence>
<name>A0ABT4VDP1_9HELI</name>
<evidence type="ECO:0000313" key="3">
    <source>
        <dbReference type="Proteomes" id="UP001210261"/>
    </source>
</evidence>
<protein>
    <recommendedName>
        <fullName evidence="4">Lipoprotein</fullName>
    </recommendedName>
</protein>
<dbReference type="RefSeq" id="WP_271021116.1">
    <property type="nucleotide sequence ID" value="NZ_JAQHXR010000002.1"/>
</dbReference>
<gene>
    <name evidence="2" type="ORF">PF021_03935</name>
</gene>
<dbReference type="Proteomes" id="UP001210261">
    <property type="component" value="Unassembled WGS sequence"/>
</dbReference>
<accession>A0ABT4VDP1</accession>
<evidence type="ECO:0008006" key="4">
    <source>
        <dbReference type="Google" id="ProtNLM"/>
    </source>
</evidence>
<organism evidence="2 3">
    <name type="scientific">Helicobacter ibis</name>
    <dbReference type="NCBI Taxonomy" id="2962633"/>
    <lineage>
        <taxon>Bacteria</taxon>
        <taxon>Pseudomonadati</taxon>
        <taxon>Campylobacterota</taxon>
        <taxon>Epsilonproteobacteria</taxon>
        <taxon>Campylobacterales</taxon>
        <taxon>Helicobacteraceae</taxon>
        <taxon>Helicobacter</taxon>
    </lineage>
</organism>
<feature type="compositionally biased region" description="Polar residues" evidence="1">
    <location>
        <begin position="13"/>
        <end position="35"/>
    </location>
</feature>
<feature type="region of interest" description="Disordered" evidence="1">
    <location>
        <begin position="1"/>
        <end position="51"/>
    </location>
</feature>
<comment type="caution">
    <text evidence="2">The sequence shown here is derived from an EMBL/GenBank/DDBJ whole genome shotgun (WGS) entry which is preliminary data.</text>
</comment>
<dbReference type="EMBL" id="JAQHXR010000002">
    <property type="protein sequence ID" value="MDA3968821.1"/>
    <property type="molecule type" value="Genomic_DNA"/>
</dbReference>
<sequence>MAFSGCAGKEGNLSYQQKIQQSQNMQDMRPTNVNNPGLYAPYNHSVSPAMQ</sequence>